<dbReference type="InterPro" id="IPR035919">
    <property type="entry name" value="EAL_sf"/>
</dbReference>
<dbReference type="NCBIfam" id="TIGR00254">
    <property type="entry name" value="GGDEF"/>
    <property type="match status" value="1"/>
</dbReference>
<protein>
    <submittedName>
        <fullName evidence="3">Diguanylate cyclase/phosphodiesterase</fullName>
    </submittedName>
</protein>
<proteinExistence type="predicted"/>
<dbReference type="PaxDb" id="584708-Apau_0547"/>
<dbReference type="PANTHER" id="PTHR33121:SF76">
    <property type="entry name" value="SIGNALING PROTEIN"/>
    <property type="match status" value="1"/>
</dbReference>
<dbReference type="PANTHER" id="PTHR33121">
    <property type="entry name" value="CYCLIC DI-GMP PHOSPHODIESTERASE PDEF"/>
    <property type="match status" value="1"/>
</dbReference>
<dbReference type="SMART" id="SM00052">
    <property type="entry name" value="EAL"/>
    <property type="match status" value="1"/>
</dbReference>
<name>E3D0G2_9BACT</name>
<dbReference type="InterPro" id="IPR001633">
    <property type="entry name" value="EAL_dom"/>
</dbReference>
<dbReference type="CDD" id="cd01948">
    <property type="entry name" value="EAL"/>
    <property type="match status" value="1"/>
</dbReference>
<dbReference type="AlphaFoldDB" id="E3D0G2"/>
<evidence type="ECO:0000313" key="3">
    <source>
        <dbReference type="EMBL" id="EFQ22981.1"/>
    </source>
</evidence>
<dbReference type="InterPro" id="IPR029787">
    <property type="entry name" value="Nucleotide_cyclase"/>
</dbReference>
<dbReference type="InterPro" id="IPR000160">
    <property type="entry name" value="GGDEF_dom"/>
</dbReference>
<organism evidence="3 4">
    <name type="scientific">Aminomonas paucivorans DSM 12260</name>
    <dbReference type="NCBI Taxonomy" id="584708"/>
    <lineage>
        <taxon>Bacteria</taxon>
        <taxon>Thermotogati</taxon>
        <taxon>Synergistota</taxon>
        <taxon>Synergistia</taxon>
        <taxon>Synergistales</taxon>
        <taxon>Synergistaceae</taxon>
        <taxon>Aminomonas</taxon>
    </lineage>
</organism>
<dbReference type="Pfam" id="PF00990">
    <property type="entry name" value="GGDEF"/>
    <property type="match status" value="1"/>
</dbReference>
<dbReference type="PROSITE" id="PS50887">
    <property type="entry name" value="GGDEF"/>
    <property type="match status" value="1"/>
</dbReference>
<dbReference type="HOGENOM" id="CLU_015702_2_1_0"/>
<feature type="domain" description="GGDEF" evidence="2">
    <location>
        <begin position="437"/>
        <end position="589"/>
    </location>
</feature>
<dbReference type="Pfam" id="PF00563">
    <property type="entry name" value="EAL"/>
    <property type="match status" value="1"/>
</dbReference>
<dbReference type="OrthoDB" id="9813903at2"/>
<dbReference type="GO" id="GO:0071111">
    <property type="term" value="F:cyclic-guanylate-specific phosphodiesterase activity"/>
    <property type="evidence" value="ECO:0007669"/>
    <property type="project" value="InterPro"/>
</dbReference>
<dbReference type="eggNOG" id="COG2199">
    <property type="taxonomic scope" value="Bacteria"/>
</dbReference>
<keyword evidence="4" id="KW-1185">Reference proteome</keyword>
<sequence length="614" mass="68030">MEALRDEGEVRELERLLEAQAVTPVFQPIVDLRCGKLLGYEILSRGAEPLRSPMDLFRIAEGCGLVWELEYACRLAAIRGVADLPDSAREGRKFFLNVSPRIFGDPRFAKGFTLSHLKSYGLDQRMFVLEITERGNLEDQDRFETLIAHYINQGFQLALDDFGVGNSGLLTLISCAPHYLKLDMGIVQGIHQSPYKQLLVKALVSFSHNVSSRIIAEGVETWKDLETLLRLGVDLGQGFLFARPEPQPGDVDPAVAERLRGMHDQVCPPALDGGEQVRQLVLQCRDLQEGAATCEEVDRFFRRDLNLDHLVLLRGQTPVGLVTRQSFYSKTGGPVGYHLFQKKPVEVVAKRDPLVVPETIPVTALAKRAMERGREDLYDPVVVTGPRQEFLGTLTIQQLIARATQLEIETAQGANPLTGLPGNRLIEQWIGQVLEREEFGVIYADLDRFKEYNDRYGFLKGDEMIRLSGRVLGGLGGVLPPGTTLGHVGGDDFILVCPGRVSEEVLEEICGAFDREKEGLFTLEDLDRGAYWATDRTGNRVCVPLVTLSLAVVHPECFGGDRHPALLSELAAQAKKQAKIRSALLRRSSYACALPLDLAVPPLRTESRGTPVMA</sequence>
<dbReference type="Gene3D" id="3.30.70.270">
    <property type="match status" value="1"/>
</dbReference>
<evidence type="ECO:0000259" key="2">
    <source>
        <dbReference type="PROSITE" id="PS50887"/>
    </source>
</evidence>
<accession>E3D0G2</accession>
<gene>
    <name evidence="3" type="ORF">Apau_0547</name>
</gene>
<dbReference type="InterPro" id="IPR050706">
    <property type="entry name" value="Cyclic-di-GMP_PDE-like"/>
</dbReference>
<dbReference type="Proteomes" id="UP000005096">
    <property type="component" value="Chromosome"/>
</dbReference>
<evidence type="ECO:0000259" key="1">
    <source>
        <dbReference type="PROSITE" id="PS50883"/>
    </source>
</evidence>
<dbReference type="InterPro" id="IPR043128">
    <property type="entry name" value="Rev_trsase/Diguanyl_cyclase"/>
</dbReference>
<dbReference type="STRING" id="584708.Apau_0547"/>
<feature type="domain" description="EAL" evidence="1">
    <location>
        <begin position="6"/>
        <end position="258"/>
    </location>
</feature>
<dbReference type="SUPFAM" id="SSF55073">
    <property type="entry name" value="Nucleotide cyclase"/>
    <property type="match status" value="1"/>
</dbReference>
<dbReference type="PROSITE" id="PS50883">
    <property type="entry name" value="EAL"/>
    <property type="match status" value="1"/>
</dbReference>
<dbReference type="SUPFAM" id="SSF141868">
    <property type="entry name" value="EAL domain-like"/>
    <property type="match status" value="1"/>
</dbReference>
<reference evidence="3 4" key="1">
    <citation type="journal article" date="2010" name="Stand. Genomic Sci.">
        <title>Non-contiguous finished genome sequence of Aminomonas paucivorans type strain (GLU-3).</title>
        <authorList>
            <person name="Pitluck S."/>
            <person name="Yasawong M."/>
            <person name="Held B."/>
            <person name="Lapidus A."/>
            <person name="Nolan M."/>
            <person name="Copeland A."/>
            <person name="Lucas S."/>
            <person name="Del Rio T.G."/>
            <person name="Tice H."/>
            <person name="Cheng J.F."/>
            <person name="Chertkov O."/>
            <person name="Goodwin L."/>
            <person name="Tapia R."/>
            <person name="Han C."/>
            <person name="Liolios K."/>
            <person name="Ivanova N."/>
            <person name="Mavromatis K."/>
            <person name="Ovchinnikova G."/>
            <person name="Pati A."/>
            <person name="Chen A."/>
            <person name="Palaniappan K."/>
            <person name="Land M."/>
            <person name="Hauser L."/>
            <person name="Chang Y.J."/>
            <person name="Jeffries C.D."/>
            <person name="Pukall R."/>
            <person name="Spring S."/>
            <person name="Rohde M."/>
            <person name="Sikorski J."/>
            <person name="Goker M."/>
            <person name="Woyke T."/>
            <person name="Bristow J."/>
            <person name="Eisen J.A."/>
            <person name="Markowitz V."/>
            <person name="Hugenholtz P."/>
            <person name="Kyrpides N.C."/>
            <person name="Klenk H.P."/>
        </authorList>
    </citation>
    <scope>NUCLEOTIDE SEQUENCE [LARGE SCALE GENOMIC DNA]</scope>
    <source>
        <strain evidence="3 4">DSM 12260</strain>
    </source>
</reference>
<dbReference type="Gene3D" id="3.20.20.450">
    <property type="entry name" value="EAL domain"/>
    <property type="match status" value="1"/>
</dbReference>
<dbReference type="SMART" id="SM00267">
    <property type="entry name" value="GGDEF"/>
    <property type="match status" value="1"/>
</dbReference>
<dbReference type="EMBL" id="CM001022">
    <property type="protein sequence ID" value="EFQ22981.1"/>
    <property type="molecule type" value="Genomic_DNA"/>
</dbReference>
<dbReference type="eggNOG" id="COG2200">
    <property type="taxonomic scope" value="Bacteria"/>
</dbReference>
<dbReference type="RefSeq" id="WP_006300135.1">
    <property type="nucleotide sequence ID" value="NZ_CM001022.1"/>
</dbReference>
<evidence type="ECO:0000313" key="4">
    <source>
        <dbReference type="Proteomes" id="UP000005096"/>
    </source>
</evidence>